<feature type="transmembrane region" description="Helical" evidence="2">
    <location>
        <begin position="139"/>
        <end position="161"/>
    </location>
</feature>
<organism evidence="3 4">
    <name type="scientific">Pseudoneobacillus rhizosphaerae</name>
    <dbReference type="NCBI Taxonomy" id="2880968"/>
    <lineage>
        <taxon>Bacteria</taxon>
        <taxon>Bacillati</taxon>
        <taxon>Bacillota</taxon>
        <taxon>Bacilli</taxon>
        <taxon>Bacillales</taxon>
        <taxon>Bacillaceae</taxon>
        <taxon>Pseudoneobacillus</taxon>
    </lineage>
</organism>
<gene>
    <name evidence="3" type="ORF">NEOCIP111885_01471</name>
</gene>
<dbReference type="Pfam" id="PF13809">
    <property type="entry name" value="Tubulin_2"/>
    <property type="match status" value="1"/>
</dbReference>
<proteinExistence type="predicted"/>
<keyword evidence="1" id="KW-0175">Coiled coil</keyword>
<dbReference type="RefSeq" id="WP_230496038.1">
    <property type="nucleotide sequence ID" value="NZ_CAKJTG010000007.1"/>
</dbReference>
<name>A0A9C7G883_9BACI</name>
<evidence type="ECO:0000256" key="1">
    <source>
        <dbReference type="SAM" id="Coils"/>
    </source>
</evidence>
<evidence type="ECO:0000313" key="4">
    <source>
        <dbReference type="Proteomes" id="UP000789845"/>
    </source>
</evidence>
<dbReference type="AlphaFoldDB" id="A0A9C7G883"/>
<reference evidence="3" key="1">
    <citation type="submission" date="2021-10" db="EMBL/GenBank/DDBJ databases">
        <authorList>
            <person name="Criscuolo A."/>
        </authorList>
    </citation>
    <scope>NUCLEOTIDE SEQUENCE</scope>
    <source>
        <strain evidence="3">CIP111885</strain>
    </source>
</reference>
<evidence type="ECO:0000313" key="3">
    <source>
        <dbReference type="EMBL" id="CAG9607779.1"/>
    </source>
</evidence>
<keyword evidence="2" id="KW-1133">Transmembrane helix</keyword>
<keyword evidence="4" id="KW-1185">Reference proteome</keyword>
<dbReference type="InterPro" id="IPR036525">
    <property type="entry name" value="Tubulin/FtsZ_GTPase_sf"/>
</dbReference>
<dbReference type="Gene3D" id="3.40.50.1440">
    <property type="entry name" value="Tubulin/FtsZ, GTPase domain"/>
    <property type="match status" value="1"/>
</dbReference>
<evidence type="ECO:0000256" key="2">
    <source>
        <dbReference type="SAM" id="Phobius"/>
    </source>
</evidence>
<keyword evidence="2" id="KW-0812">Transmembrane</keyword>
<feature type="transmembrane region" description="Helical" evidence="2">
    <location>
        <begin position="6"/>
        <end position="24"/>
    </location>
</feature>
<dbReference type="Proteomes" id="UP000789845">
    <property type="component" value="Unassembled WGS sequence"/>
</dbReference>
<feature type="coiled-coil region" evidence="1">
    <location>
        <begin position="459"/>
        <end position="486"/>
    </location>
</feature>
<feature type="coiled-coil region" evidence="1">
    <location>
        <begin position="537"/>
        <end position="564"/>
    </location>
</feature>
<dbReference type="InterPro" id="IPR025904">
    <property type="entry name" value="Tubulin-like"/>
</dbReference>
<evidence type="ECO:0008006" key="5">
    <source>
        <dbReference type="Google" id="ProtNLM"/>
    </source>
</evidence>
<comment type="caution">
    <text evidence="3">The sequence shown here is derived from an EMBL/GenBank/DDBJ whole genome shotgun (WGS) entry which is preliminary data.</text>
</comment>
<dbReference type="EMBL" id="CAKJTG010000007">
    <property type="protein sequence ID" value="CAG9607779.1"/>
    <property type="molecule type" value="Genomic_DNA"/>
</dbReference>
<keyword evidence="2" id="KW-0472">Membrane</keyword>
<protein>
    <recommendedName>
        <fullName evidence="5">Phosphonate ABC transporter permease</fullName>
    </recommendedName>
</protein>
<sequence length="1120" mass="129272">MSFNVPTILIGLGGIGNSIANMVFGSVPPEHRGRVAIHAFDTDANSLSQLDYLRNCATQTSTNHSVGEYLDANSELTKWFPPNTHLRRKGMTEGAGQVRAVSRLAFRSAMAEGKLNAMWDGIERIFPVDSQSNQHSVRVIIISSLVGGTGSGIFLQIALYLREMLERKLGTDSVLIRGAFLLPDILVRSNTLDRNEWEAVQGNGYASLKELNAITLSASGHKKQNVTIELEYRPNQIDLEGRTAHAITDKHLPYDFCFLYDYENAKGQHLTNVSEYMDQVARSVYLQLFSPISARSFSQEDNQIRSLVESDGQARYCGAGVASLTYPYEDVVDYCALKWSVNGLDDTWLLLDQLFQDHKKQHEADLRNGINSDKPEIRKIFVSYFNKKANDPEKPNPFFRQLDLQVHELEDKGKKGAPKSDLFLDSVEEYVKQVLRDDVELKEDYEEHCRIDDGKLKLKDKAKQEVGRVEAALEDYEIEITKKINEYSHYIVHEIMEADYHSQTGAEGHSHRLNTWILKKDTPVHPVGVRYILYSIQNRLLEKISSLKEENRLLKEKMDRYEEIYDLDTNDGEVDDAVRRVDKALKQSLFTRLTRNPFKEFIQEYTGKANDQFQSLNRYKLSKLLEQVYSAVNQSIKDLISDWERFFDHLIETRETLKVEINQLARKFEGVSDPTKTYVLADKKMLELTWERVRQSVDNGVLPDNISQKIYSSLYNRFMEKKNNRGAEEFFKEMKVEVFYKENVLAFCSQELVSKHQDKLDFTIIQALKIEAGRLGLDDDDHIYQRIQALEELANPFVPITSDYRALKFWGIHHESHELVAEKLRNDLFNEKQIVDDAFKRNEIICYRAHYGLSVSDFSKFSAGKNGKPPGVYYEAYHRLVTKLNEDENRTITPHLDRYWHLPAYMPDLNPEQAALEIHRTDRALLIGFIYGWLQVVDSDGVRVYQYSGNQGTKLIFKSNEKVREETSLLHEALPHNPVIYNEILERYKEIQENQIRNSRNIEEHDFVKGALNVAKVRKDGMQNILDIVLAYDQEFIAADASQTERANSLRKCLLNEIVDYFTKVHKTESAKRESAKLIKQLWDESVVRGKIDKNTEEYNNWLTDINNKLASLNQERVLV</sequence>
<dbReference type="SUPFAM" id="SSF52490">
    <property type="entry name" value="Tubulin nucleotide-binding domain-like"/>
    <property type="match status" value="1"/>
</dbReference>
<accession>A0A9C7G883</accession>